<dbReference type="AlphaFoldDB" id="A0A8K1C4G3"/>
<keyword evidence="3" id="KW-1185">Reference proteome</keyword>
<dbReference type="GO" id="GO:0019005">
    <property type="term" value="C:SCF ubiquitin ligase complex"/>
    <property type="evidence" value="ECO:0007669"/>
    <property type="project" value="TreeGrafter"/>
</dbReference>
<dbReference type="InterPro" id="IPR032675">
    <property type="entry name" value="LRR_dom_sf"/>
</dbReference>
<dbReference type="InterPro" id="IPR006553">
    <property type="entry name" value="Leu-rich_rpt_Cys-con_subtyp"/>
</dbReference>
<name>A0A8K1C4G3_PYTOL</name>
<dbReference type="SMART" id="SM00367">
    <property type="entry name" value="LRR_CC"/>
    <property type="match status" value="9"/>
</dbReference>
<dbReference type="EMBL" id="SPLM01000146">
    <property type="protein sequence ID" value="TMW56260.1"/>
    <property type="molecule type" value="Genomic_DNA"/>
</dbReference>
<evidence type="ECO:0000313" key="3">
    <source>
        <dbReference type="Proteomes" id="UP000794436"/>
    </source>
</evidence>
<dbReference type="GO" id="GO:0031146">
    <property type="term" value="P:SCF-dependent proteasomal ubiquitin-dependent protein catabolic process"/>
    <property type="evidence" value="ECO:0007669"/>
    <property type="project" value="TreeGrafter"/>
</dbReference>
<evidence type="ECO:0000313" key="2">
    <source>
        <dbReference type="EMBL" id="TMW56260.1"/>
    </source>
</evidence>
<dbReference type="OrthoDB" id="550575at2759"/>
<protein>
    <recommendedName>
        <fullName evidence="1">F-box/LRR-repeat protein 15-like leucin rich repeat domain-containing protein</fullName>
    </recommendedName>
</protein>
<dbReference type="SUPFAM" id="SSF52047">
    <property type="entry name" value="RNI-like"/>
    <property type="match status" value="1"/>
</dbReference>
<sequence>MVKPAAVPTLMALCIESLAVGTAPPRALMLVVRRLPEELVMALLQRMIKANTITDDRLAAFFTSARRVLHLQGCTSIRNSILRQIPVRCPQLRSLDLSNCAQVNNTVVRAVLQGCPSLQVLRLDGCRHITDAAFQPDYAPDFPLRGCATLQTISFARCSQLTSDLVLYLVLTCHNLTEINFSRCRRMPSDAIRQLLRSTTSLQRLTLSFTDITDDAFTAHDPASESGANNVWNALPRSLRAIDLTQSKVTDATLFAVASRCRYLEEARFSNCIAVTDVGIEALVTSCPFLRVLDMNNCGLLTDRGVSALGTHGRQLEMVNLSWCMNMTDKGIANLARGCERLQDLQLVWCTQLTDATLDAFIAIRSSMYGAERPTVTLHVSGCKRVTATKLDEARRGGLLIAGA</sequence>
<dbReference type="PANTHER" id="PTHR13318:SF95">
    <property type="entry name" value="F-BOX PROTEIN YLR352W"/>
    <property type="match status" value="1"/>
</dbReference>
<dbReference type="Pfam" id="PF25372">
    <property type="entry name" value="DUF7885"/>
    <property type="match status" value="1"/>
</dbReference>
<dbReference type="Gene3D" id="3.80.10.10">
    <property type="entry name" value="Ribonuclease Inhibitor"/>
    <property type="match status" value="3"/>
</dbReference>
<accession>A0A8K1C4G3</accession>
<proteinExistence type="predicted"/>
<gene>
    <name evidence="2" type="ORF">Poli38472_008908</name>
</gene>
<feature type="domain" description="F-box/LRR-repeat protein 15-like leucin rich repeat" evidence="1">
    <location>
        <begin position="243"/>
        <end position="388"/>
    </location>
</feature>
<evidence type="ECO:0000259" key="1">
    <source>
        <dbReference type="Pfam" id="PF25372"/>
    </source>
</evidence>
<reference evidence="2" key="1">
    <citation type="submission" date="2019-03" db="EMBL/GenBank/DDBJ databases">
        <title>Long read genome sequence of the mycoparasitic Pythium oligandrum ATCC 38472 isolated from sugarbeet rhizosphere.</title>
        <authorList>
            <person name="Gaulin E."/>
        </authorList>
    </citation>
    <scope>NUCLEOTIDE SEQUENCE</scope>
    <source>
        <strain evidence="2">ATCC 38472_TT</strain>
    </source>
</reference>
<comment type="caution">
    <text evidence="2">The sequence shown here is derived from an EMBL/GenBank/DDBJ whole genome shotgun (WGS) entry which is preliminary data.</text>
</comment>
<organism evidence="2 3">
    <name type="scientific">Pythium oligandrum</name>
    <name type="common">Mycoparasitic fungus</name>
    <dbReference type="NCBI Taxonomy" id="41045"/>
    <lineage>
        <taxon>Eukaryota</taxon>
        <taxon>Sar</taxon>
        <taxon>Stramenopiles</taxon>
        <taxon>Oomycota</taxon>
        <taxon>Peronosporomycetes</taxon>
        <taxon>Pythiales</taxon>
        <taxon>Pythiaceae</taxon>
        <taxon>Pythium</taxon>
    </lineage>
</organism>
<dbReference type="Proteomes" id="UP000794436">
    <property type="component" value="Unassembled WGS sequence"/>
</dbReference>
<dbReference type="PANTHER" id="PTHR13318">
    <property type="entry name" value="PARTNER OF PAIRED, ISOFORM B-RELATED"/>
    <property type="match status" value="1"/>
</dbReference>
<dbReference type="InterPro" id="IPR057207">
    <property type="entry name" value="FBXL15_LRR"/>
</dbReference>